<gene>
    <name evidence="1" type="ORF">BOKJ2_LOCUS4422</name>
</gene>
<evidence type="ECO:0000313" key="1">
    <source>
        <dbReference type="EMBL" id="CAD5212621.1"/>
    </source>
</evidence>
<name>A0A811KA48_9BILA</name>
<dbReference type="EMBL" id="CAJFDH010000002">
    <property type="protein sequence ID" value="CAD5212621.1"/>
    <property type="molecule type" value="Genomic_DNA"/>
</dbReference>
<dbReference type="AlphaFoldDB" id="A0A811KA48"/>
<proteinExistence type="predicted"/>
<comment type="caution">
    <text evidence="1">The sequence shown here is derived from an EMBL/GenBank/DDBJ whole genome shotgun (WGS) entry which is preliminary data.</text>
</comment>
<reference evidence="1" key="1">
    <citation type="submission" date="2020-09" db="EMBL/GenBank/DDBJ databases">
        <authorList>
            <person name="Kikuchi T."/>
        </authorList>
    </citation>
    <scope>NUCLEOTIDE SEQUENCE</scope>
    <source>
        <strain evidence="1">SH1</strain>
    </source>
</reference>
<organism evidence="1 2">
    <name type="scientific">Bursaphelenchus okinawaensis</name>
    <dbReference type="NCBI Taxonomy" id="465554"/>
    <lineage>
        <taxon>Eukaryota</taxon>
        <taxon>Metazoa</taxon>
        <taxon>Ecdysozoa</taxon>
        <taxon>Nematoda</taxon>
        <taxon>Chromadorea</taxon>
        <taxon>Rhabditida</taxon>
        <taxon>Tylenchina</taxon>
        <taxon>Tylenchomorpha</taxon>
        <taxon>Aphelenchoidea</taxon>
        <taxon>Aphelenchoididae</taxon>
        <taxon>Bursaphelenchus</taxon>
    </lineage>
</organism>
<protein>
    <submittedName>
        <fullName evidence="1">Uncharacterized protein</fullName>
    </submittedName>
</protein>
<evidence type="ECO:0000313" key="2">
    <source>
        <dbReference type="Proteomes" id="UP000614601"/>
    </source>
</evidence>
<accession>A0A811KA48</accession>
<keyword evidence="2" id="KW-1185">Reference proteome</keyword>
<dbReference type="Proteomes" id="UP000783686">
    <property type="component" value="Unassembled WGS sequence"/>
</dbReference>
<sequence length="66" mass="7454">MALAVGKVKKRALVIKKMDNTIKEVTLEFRKAQKVLNLMLLVFNAALEARKVKKVNEVKVVDNMVS</sequence>
<dbReference type="Proteomes" id="UP000614601">
    <property type="component" value="Unassembled WGS sequence"/>
</dbReference>
<dbReference type="EMBL" id="CAJFCW020000002">
    <property type="protein sequence ID" value="CAG9096950.1"/>
    <property type="molecule type" value="Genomic_DNA"/>
</dbReference>